<name>A0A0E9TDG7_ANGAN</name>
<organism evidence="1">
    <name type="scientific">Anguilla anguilla</name>
    <name type="common">European freshwater eel</name>
    <name type="synonym">Muraena anguilla</name>
    <dbReference type="NCBI Taxonomy" id="7936"/>
    <lineage>
        <taxon>Eukaryota</taxon>
        <taxon>Metazoa</taxon>
        <taxon>Chordata</taxon>
        <taxon>Craniata</taxon>
        <taxon>Vertebrata</taxon>
        <taxon>Euteleostomi</taxon>
        <taxon>Actinopterygii</taxon>
        <taxon>Neopterygii</taxon>
        <taxon>Teleostei</taxon>
        <taxon>Anguilliformes</taxon>
        <taxon>Anguillidae</taxon>
        <taxon>Anguilla</taxon>
    </lineage>
</organism>
<reference evidence="1" key="2">
    <citation type="journal article" date="2015" name="Fish Shellfish Immunol.">
        <title>Early steps in the European eel (Anguilla anguilla)-Vibrio vulnificus interaction in the gills: Role of the RtxA13 toxin.</title>
        <authorList>
            <person name="Callol A."/>
            <person name="Pajuelo D."/>
            <person name="Ebbesson L."/>
            <person name="Teles M."/>
            <person name="MacKenzie S."/>
            <person name="Amaro C."/>
        </authorList>
    </citation>
    <scope>NUCLEOTIDE SEQUENCE</scope>
</reference>
<reference evidence="1" key="1">
    <citation type="submission" date="2014-11" db="EMBL/GenBank/DDBJ databases">
        <authorList>
            <person name="Amaro Gonzalez C."/>
        </authorList>
    </citation>
    <scope>NUCLEOTIDE SEQUENCE</scope>
</reference>
<dbReference type="AlphaFoldDB" id="A0A0E9TDG7"/>
<evidence type="ECO:0000313" key="1">
    <source>
        <dbReference type="EMBL" id="JAH51656.1"/>
    </source>
</evidence>
<dbReference type="EMBL" id="GBXM01056921">
    <property type="protein sequence ID" value="JAH51656.1"/>
    <property type="molecule type" value="Transcribed_RNA"/>
</dbReference>
<protein>
    <submittedName>
        <fullName evidence="1">Uncharacterized protein</fullName>
    </submittedName>
</protein>
<sequence>MKITAGQTLITQSTSSV</sequence>
<proteinExistence type="predicted"/>
<accession>A0A0E9TDG7</accession>